<feature type="compositionally biased region" description="Basic and acidic residues" evidence="1">
    <location>
        <begin position="68"/>
        <end position="86"/>
    </location>
</feature>
<feature type="compositionally biased region" description="Polar residues" evidence="1">
    <location>
        <begin position="1"/>
        <end position="18"/>
    </location>
</feature>
<evidence type="ECO:0000256" key="1">
    <source>
        <dbReference type="SAM" id="MobiDB-lite"/>
    </source>
</evidence>
<sequence>MASAATVGSNLIEGQTVQIKEGPPLFEDEGKDFPKPKPCEKSSSKREAEGLEGKKETEEVTLNLESAPKLDAREISLDEVLSKECEAEGNIPQQVEKSADEPENQNHDSGFYSLESINLKVGSEVDEVDSLSQLSRDAPGSDVEPSDPLIERTDECSHLAEAGDQERQKNGNRESKNIKCHITKDKEEIENKKTRGKSIDNAQDMKCRINKKPRHSLISSQEFRILRKALPEMLDLQSGWDWTTLDMKKEWFRLASFASLTYRRFYKLSPVLLATAGNPSCNKRAFKDTEGRLIQCKNMCGPNTFFMDVSHMLIEFPALKDAFKSCRTGRLILEMFEHGKLNSARGIYHILRHLEIVNPEDTVVDQTQSSYKLDLQTPFYFLAHRDEVRGSLCYTLGVGVGVRTWLNPPCLKTRDGKMNIIQQGILKFFEDLCPSNKCCDHCQETVCLTFSHPPPPVLFINVLRLNFPPVGAFEDLPAVVYVLGHKYRVGMVYVHKDQHFTGWIYKNQAWTYYDDSKVSPGDKYSADLDETKEFPGNELKVVVSYYLINNGGP</sequence>
<name>K1Q5D4_MAGGI</name>
<dbReference type="HOGENOM" id="CLU_492805_0_0_1"/>
<feature type="compositionally biased region" description="Basic and acidic residues" evidence="1">
    <location>
        <begin position="97"/>
        <end position="106"/>
    </location>
</feature>
<protein>
    <submittedName>
        <fullName evidence="2">Uncharacterized protein</fullName>
    </submittedName>
</protein>
<organism evidence="2">
    <name type="scientific">Magallana gigas</name>
    <name type="common">Pacific oyster</name>
    <name type="synonym">Crassostrea gigas</name>
    <dbReference type="NCBI Taxonomy" id="29159"/>
    <lineage>
        <taxon>Eukaryota</taxon>
        <taxon>Metazoa</taxon>
        <taxon>Spiralia</taxon>
        <taxon>Lophotrochozoa</taxon>
        <taxon>Mollusca</taxon>
        <taxon>Bivalvia</taxon>
        <taxon>Autobranchia</taxon>
        <taxon>Pteriomorphia</taxon>
        <taxon>Ostreida</taxon>
        <taxon>Ostreoidea</taxon>
        <taxon>Ostreidae</taxon>
        <taxon>Magallana</taxon>
    </lineage>
</organism>
<accession>K1Q5D4</accession>
<dbReference type="InParanoid" id="K1Q5D4"/>
<dbReference type="EMBL" id="JH817517">
    <property type="protein sequence ID" value="EKC24105.1"/>
    <property type="molecule type" value="Genomic_DNA"/>
</dbReference>
<reference evidence="2" key="1">
    <citation type="journal article" date="2012" name="Nature">
        <title>The oyster genome reveals stress adaptation and complexity of shell formation.</title>
        <authorList>
            <person name="Zhang G."/>
            <person name="Fang X."/>
            <person name="Guo X."/>
            <person name="Li L."/>
            <person name="Luo R."/>
            <person name="Xu F."/>
            <person name="Yang P."/>
            <person name="Zhang L."/>
            <person name="Wang X."/>
            <person name="Qi H."/>
            <person name="Xiong Z."/>
            <person name="Que H."/>
            <person name="Xie Y."/>
            <person name="Holland P.W."/>
            <person name="Paps J."/>
            <person name="Zhu Y."/>
            <person name="Wu F."/>
            <person name="Chen Y."/>
            <person name="Wang J."/>
            <person name="Peng C."/>
            <person name="Meng J."/>
            <person name="Yang L."/>
            <person name="Liu J."/>
            <person name="Wen B."/>
            <person name="Zhang N."/>
            <person name="Huang Z."/>
            <person name="Zhu Q."/>
            <person name="Feng Y."/>
            <person name="Mount A."/>
            <person name="Hedgecock D."/>
            <person name="Xu Z."/>
            <person name="Liu Y."/>
            <person name="Domazet-Loso T."/>
            <person name="Du Y."/>
            <person name="Sun X."/>
            <person name="Zhang S."/>
            <person name="Liu B."/>
            <person name="Cheng P."/>
            <person name="Jiang X."/>
            <person name="Li J."/>
            <person name="Fan D."/>
            <person name="Wang W."/>
            <person name="Fu W."/>
            <person name="Wang T."/>
            <person name="Wang B."/>
            <person name="Zhang J."/>
            <person name="Peng Z."/>
            <person name="Li Y."/>
            <person name="Li N."/>
            <person name="Wang J."/>
            <person name="Chen M."/>
            <person name="He Y."/>
            <person name="Tan F."/>
            <person name="Song X."/>
            <person name="Zheng Q."/>
            <person name="Huang R."/>
            <person name="Yang H."/>
            <person name="Du X."/>
            <person name="Chen L."/>
            <person name="Yang M."/>
            <person name="Gaffney P.M."/>
            <person name="Wang S."/>
            <person name="Luo L."/>
            <person name="She Z."/>
            <person name="Ming Y."/>
            <person name="Huang W."/>
            <person name="Zhang S."/>
            <person name="Huang B."/>
            <person name="Zhang Y."/>
            <person name="Qu T."/>
            <person name="Ni P."/>
            <person name="Miao G."/>
            <person name="Wang J."/>
            <person name="Wang Q."/>
            <person name="Steinberg C.E."/>
            <person name="Wang H."/>
            <person name="Li N."/>
            <person name="Qian L."/>
            <person name="Zhang G."/>
            <person name="Li Y."/>
            <person name="Yang H."/>
            <person name="Liu X."/>
            <person name="Wang J."/>
            <person name="Yin Y."/>
            <person name="Wang J."/>
        </authorList>
    </citation>
    <scope>NUCLEOTIDE SEQUENCE [LARGE SCALE GENOMIC DNA]</scope>
    <source>
        <strain evidence="2">05x7-T-G4-1.051#20</strain>
    </source>
</reference>
<gene>
    <name evidence="2" type="ORF">CGI_10015196</name>
</gene>
<feature type="region of interest" description="Disordered" evidence="1">
    <location>
        <begin position="128"/>
        <end position="149"/>
    </location>
</feature>
<evidence type="ECO:0000313" key="2">
    <source>
        <dbReference type="EMBL" id="EKC24105.1"/>
    </source>
</evidence>
<feature type="compositionally biased region" description="Basic and acidic residues" evidence="1">
    <location>
        <begin position="31"/>
        <end position="58"/>
    </location>
</feature>
<feature type="region of interest" description="Disordered" evidence="1">
    <location>
        <begin position="1"/>
        <end position="110"/>
    </location>
</feature>
<proteinExistence type="predicted"/>
<dbReference type="AlphaFoldDB" id="K1Q5D4"/>